<reference evidence="2" key="1">
    <citation type="submission" date="2019-08" db="EMBL/GenBank/DDBJ databases">
        <authorList>
            <person name="Kucharzyk K."/>
            <person name="Murdoch R.W."/>
            <person name="Higgins S."/>
            <person name="Loffler F."/>
        </authorList>
    </citation>
    <scope>NUCLEOTIDE SEQUENCE</scope>
</reference>
<gene>
    <name evidence="2" type="ORF">SDC9_35635</name>
</gene>
<protein>
    <submittedName>
        <fullName evidence="2">Uncharacterized protein</fullName>
    </submittedName>
</protein>
<name>A0A644VG45_9ZZZZ</name>
<feature type="region of interest" description="Disordered" evidence="1">
    <location>
        <begin position="161"/>
        <end position="189"/>
    </location>
</feature>
<comment type="caution">
    <text evidence="2">The sequence shown here is derived from an EMBL/GenBank/DDBJ whole genome shotgun (WGS) entry which is preliminary data.</text>
</comment>
<dbReference type="EMBL" id="VSSQ01000283">
    <property type="protein sequence ID" value="MPL89593.1"/>
    <property type="molecule type" value="Genomic_DNA"/>
</dbReference>
<dbReference type="PROSITE" id="PS51257">
    <property type="entry name" value="PROKAR_LIPOPROTEIN"/>
    <property type="match status" value="1"/>
</dbReference>
<accession>A0A644VG45</accession>
<dbReference type="InterPro" id="IPR037107">
    <property type="entry name" value="Put_OMP_sf"/>
</dbReference>
<sequence length="522" mass="57773">MQLSARIILLVIILLVASCHEGDRHSIPERGAIDSVTQTETINQPLILLIYPDKQKTDKLKNSIGPDNFYRTADLNGKYFTEIRNFLAGSGISVSTSEGVKFRFISGNGAITTTDLTQVDSPWQVIIFNGTDSPVLVSPGMAIQKIRNQFSLPAIEKHSSAYKTRKKSSGHPPAEQNHAKRQESLLQSEIPPTKGTTIRLILTPGQQPPSSRAEASGLRVVTSYISPVHRFRLIFENDIFSNTDRYYTNGVILGYTAPGLINLPANRLMLPSGQNSIVHASLSLHHAMYTPFTTKNPPLLDGDRPYASTLFLRYSQTSECAEQGLILTSAIEAGVIGDAALGRYFQKSVHATVPTNDEPLGWETQIRNDIILSYSANISKLLIQKRNAEVFATASAKAGTLHTYAALGIDAIAGKFTSGLTPLPYSYPELCQKPVKWEYGIRGGLEFRMIGYDASLQGGITNKNNIYTLNPEEIERLVAALHLGIFARYRKIGINISQYYLSREIREGRQHFWGLIGLDYTW</sequence>
<dbReference type="AlphaFoldDB" id="A0A644VG45"/>
<evidence type="ECO:0000313" key="2">
    <source>
        <dbReference type="EMBL" id="MPL89593.1"/>
    </source>
</evidence>
<proteinExistence type="predicted"/>
<dbReference type="InterPro" id="IPR018707">
    <property type="entry name" value="LpxR"/>
</dbReference>
<organism evidence="2">
    <name type="scientific">bioreactor metagenome</name>
    <dbReference type="NCBI Taxonomy" id="1076179"/>
    <lineage>
        <taxon>unclassified sequences</taxon>
        <taxon>metagenomes</taxon>
        <taxon>ecological metagenomes</taxon>
    </lineage>
</organism>
<dbReference type="Pfam" id="PF09982">
    <property type="entry name" value="LpxR"/>
    <property type="match status" value="1"/>
</dbReference>
<evidence type="ECO:0000256" key="1">
    <source>
        <dbReference type="SAM" id="MobiDB-lite"/>
    </source>
</evidence>
<dbReference type="Gene3D" id="2.40.128.140">
    <property type="entry name" value="Outer membrane protein"/>
    <property type="match status" value="1"/>
</dbReference>